<dbReference type="GO" id="GO:0000506">
    <property type="term" value="C:glycosylphosphatidylinositol-N-acetylglucosaminyltransferase (GPI-GnT) complex"/>
    <property type="evidence" value="ECO:0007669"/>
    <property type="project" value="InterPro"/>
</dbReference>
<dbReference type="Pfam" id="PF10181">
    <property type="entry name" value="PIG-H"/>
    <property type="match status" value="1"/>
</dbReference>
<dbReference type="UniPathway" id="UPA00196"/>
<keyword evidence="3" id="KW-0472">Membrane</keyword>
<dbReference type="OrthoDB" id="6256716at2759"/>
<dbReference type="OMA" id="PRLHIRH"/>
<dbReference type="GO" id="GO:0006506">
    <property type="term" value="P:GPI anchor biosynthetic process"/>
    <property type="evidence" value="ECO:0007669"/>
    <property type="project" value="UniProtKB-UniPathway"/>
</dbReference>
<dbReference type="Proteomes" id="UP000016922">
    <property type="component" value="Unassembled WGS sequence"/>
</dbReference>
<comment type="similarity">
    <text evidence="2">Belongs to the PIGH family.</text>
</comment>
<dbReference type="GO" id="GO:0016740">
    <property type="term" value="F:transferase activity"/>
    <property type="evidence" value="ECO:0007669"/>
    <property type="project" value="UniProtKB-KW"/>
</dbReference>
<dbReference type="eggNOG" id="KOG4551">
    <property type="taxonomic scope" value="Eukaryota"/>
</dbReference>
<evidence type="ECO:0000256" key="3">
    <source>
        <dbReference type="SAM" id="Phobius"/>
    </source>
</evidence>
<dbReference type="KEGG" id="glz:GLAREA_05182"/>
<evidence type="ECO:0000256" key="2">
    <source>
        <dbReference type="ARBA" id="ARBA00009610"/>
    </source>
</evidence>
<keyword evidence="3" id="KW-0812">Transmembrane</keyword>
<dbReference type="PANTHER" id="PTHR15231:SF1">
    <property type="entry name" value="PHOSPHATIDYLINOSITOL N-ACETYLGLUCOSAMINYLTRANSFERASE SUBUNIT H"/>
    <property type="match status" value="1"/>
</dbReference>
<keyword evidence="6" id="KW-1185">Reference proteome</keyword>
<dbReference type="STRING" id="1116229.S3DFG4"/>
<evidence type="ECO:0000313" key="6">
    <source>
        <dbReference type="Proteomes" id="UP000016922"/>
    </source>
</evidence>
<dbReference type="EMBL" id="KE145353">
    <property type="protein sequence ID" value="EPE35844.1"/>
    <property type="molecule type" value="Genomic_DNA"/>
</dbReference>
<evidence type="ECO:0000259" key="4">
    <source>
        <dbReference type="Pfam" id="PF10181"/>
    </source>
</evidence>
<proteinExistence type="inferred from homology"/>
<keyword evidence="5" id="KW-0808">Transferase</keyword>
<feature type="domain" description="Phosphatidylinositol N-acetylglucosaminyltransferase subunit H conserved" evidence="4">
    <location>
        <begin position="131"/>
        <end position="196"/>
    </location>
</feature>
<dbReference type="HOGENOM" id="CLU_054079_0_0_1"/>
<keyword evidence="3" id="KW-1133">Transmembrane helix</keyword>
<comment type="pathway">
    <text evidence="1">Glycolipid biosynthesis; glycosylphosphatidylinositol-anchor biosynthesis.</text>
</comment>
<dbReference type="GeneID" id="19464236"/>
<dbReference type="AlphaFoldDB" id="S3DFG4"/>
<evidence type="ECO:0000313" key="5">
    <source>
        <dbReference type="EMBL" id="EPE35844.1"/>
    </source>
</evidence>
<dbReference type="PANTHER" id="PTHR15231">
    <property type="entry name" value="PHOSPHATIDYLINOSITOL N-ACETYLGLUCOSAMINYLTRANSFERASE SUBUNIT H"/>
    <property type="match status" value="1"/>
</dbReference>
<protein>
    <submittedName>
        <fullName evidence="5">GPI-GlcNAc transferase complex</fullName>
    </submittedName>
</protein>
<sequence length="230" mass="25532">MLTTAPHLRTRRPSPTTVEYTVSTSPTLTLPLRLLLITTIIFRVLIGWSVLLILYSKYLLSNLAAATSTHNVQPETIVSIDYLYYILHLLHTSKPGQFATTLAALTPPTLLIPLSLVLLHILLQRPHTTETLLVLRGLGIQTSSSSASYLSSATTRFIPTEKVQDILVNEAFRGFEVRYYLVVVVEGEDDVVVVFPRLLPRRKVVESVWRGVRGCLWEEGRVGGLSAKGG</sequence>
<dbReference type="InterPro" id="IPR044215">
    <property type="entry name" value="PIG-H"/>
</dbReference>
<reference evidence="5 6" key="1">
    <citation type="journal article" date="2013" name="BMC Genomics">
        <title>Genomics-driven discovery of the pneumocandin biosynthetic gene cluster in the fungus Glarea lozoyensis.</title>
        <authorList>
            <person name="Chen L."/>
            <person name="Yue Q."/>
            <person name="Zhang X."/>
            <person name="Xiang M."/>
            <person name="Wang C."/>
            <person name="Li S."/>
            <person name="Che Y."/>
            <person name="Ortiz-Lopez F.J."/>
            <person name="Bills G.F."/>
            <person name="Liu X."/>
            <person name="An Z."/>
        </authorList>
    </citation>
    <scope>NUCLEOTIDE SEQUENCE [LARGE SCALE GENOMIC DNA]</scope>
    <source>
        <strain evidence="6">ATCC 20868 / MF5171</strain>
    </source>
</reference>
<accession>S3DFG4</accession>
<feature type="transmembrane region" description="Helical" evidence="3">
    <location>
        <begin position="98"/>
        <end position="123"/>
    </location>
</feature>
<name>S3DFG4_GLAL2</name>
<dbReference type="InterPro" id="IPR019328">
    <property type="entry name" value="PIGH-H_dom"/>
</dbReference>
<organism evidence="5 6">
    <name type="scientific">Glarea lozoyensis (strain ATCC 20868 / MF5171)</name>
    <dbReference type="NCBI Taxonomy" id="1116229"/>
    <lineage>
        <taxon>Eukaryota</taxon>
        <taxon>Fungi</taxon>
        <taxon>Dikarya</taxon>
        <taxon>Ascomycota</taxon>
        <taxon>Pezizomycotina</taxon>
        <taxon>Leotiomycetes</taxon>
        <taxon>Helotiales</taxon>
        <taxon>Helotiaceae</taxon>
        <taxon>Glarea</taxon>
    </lineage>
</organism>
<feature type="transmembrane region" description="Helical" evidence="3">
    <location>
        <begin position="34"/>
        <end position="55"/>
    </location>
</feature>
<dbReference type="RefSeq" id="XP_008076662.1">
    <property type="nucleotide sequence ID" value="XM_008078471.1"/>
</dbReference>
<gene>
    <name evidence="5" type="ORF">GLAREA_05182</name>
</gene>
<evidence type="ECO:0000256" key="1">
    <source>
        <dbReference type="ARBA" id="ARBA00004687"/>
    </source>
</evidence>